<comment type="subcellular location">
    <subcellularLocation>
        <location evidence="1">Membrane</location>
        <topology evidence="1">Multi-pass membrane protein</topology>
    </subcellularLocation>
</comment>
<keyword evidence="8" id="KW-1185">Reference proteome</keyword>
<keyword evidence="3 6" id="KW-1133">Transmembrane helix</keyword>
<keyword evidence="2 6" id="KW-0812">Transmembrane</keyword>
<sequence>MSKRKEESALSMKRRWIVLKKGLQQGITVRLCTTDHADESHLARILLHFLSITILGVFVFEVLLKFYAMGCAYFLEDKLEGATLRMRTLTFQFAHLAIVFLVLIAFKEEFYELIEDGPKPAENEETVAEIEAGEIEEKQK</sequence>
<comment type="caution">
    <text evidence="7">The sequence shown here is derived from an EMBL/GenBank/DDBJ whole genome shotgun (WGS) entry which is preliminary data.</text>
</comment>
<accession>A0AAD9Q8L6</accession>
<dbReference type="Proteomes" id="UP001249851">
    <property type="component" value="Unassembled WGS sequence"/>
</dbReference>
<evidence type="ECO:0000256" key="2">
    <source>
        <dbReference type="ARBA" id="ARBA00022692"/>
    </source>
</evidence>
<evidence type="ECO:0000313" key="7">
    <source>
        <dbReference type="EMBL" id="KAK2556584.1"/>
    </source>
</evidence>
<proteinExistence type="predicted"/>
<dbReference type="InterPro" id="IPR027359">
    <property type="entry name" value="Volt_channel_dom_sf"/>
</dbReference>
<dbReference type="AlphaFoldDB" id="A0AAD9Q8L6"/>
<feature type="transmembrane region" description="Helical" evidence="6">
    <location>
        <begin position="45"/>
        <end position="68"/>
    </location>
</feature>
<name>A0AAD9Q8L6_ACRCE</name>
<reference evidence="7" key="1">
    <citation type="journal article" date="2023" name="G3 (Bethesda)">
        <title>Whole genome assembly and annotation of the endangered Caribbean coral Acropora cervicornis.</title>
        <authorList>
            <person name="Selwyn J.D."/>
            <person name="Vollmer S.V."/>
        </authorList>
    </citation>
    <scope>NUCLEOTIDE SEQUENCE</scope>
    <source>
        <strain evidence="7">K2</strain>
    </source>
</reference>
<feature type="compositionally biased region" description="Acidic residues" evidence="5">
    <location>
        <begin position="123"/>
        <end position="134"/>
    </location>
</feature>
<dbReference type="EMBL" id="JARQWQ010000055">
    <property type="protein sequence ID" value="KAK2556584.1"/>
    <property type="molecule type" value="Genomic_DNA"/>
</dbReference>
<gene>
    <name evidence="7" type="ORF">P5673_021501</name>
</gene>
<dbReference type="GO" id="GO:0016020">
    <property type="term" value="C:membrane"/>
    <property type="evidence" value="ECO:0007669"/>
    <property type="project" value="UniProtKB-SubCell"/>
</dbReference>
<protein>
    <submittedName>
        <fullName evidence="7">Uncharacterized protein</fullName>
    </submittedName>
</protein>
<evidence type="ECO:0000256" key="6">
    <source>
        <dbReference type="SAM" id="Phobius"/>
    </source>
</evidence>
<organism evidence="7 8">
    <name type="scientific">Acropora cervicornis</name>
    <name type="common">Staghorn coral</name>
    <dbReference type="NCBI Taxonomy" id="6130"/>
    <lineage>
        <taxon>Eukaryota</taxon>
        <taxon>Metazoa</taxon>
        <taxon>Cnidaria</taxon>
        <taxon>Anthozoa</taxon>
        <taxon>Hexacorallia</taxon>
        <taxon>Scleractinia</taxon>
        <taxon>Astrocoeniina</taxon>
        <taxon>Acroporidae</taxon>
        <taxon>Acropora</taxon>
    </lineage>
</organism>
<evidence type="ECO:0000256" key="3">
    <source>
        <dbReference type="ARBA" id="ARBA00022989"/>
    </source>
</evidence>
<evidence type="ECO:0000256" key="1">
    <source>
        <dbReference type="ARBA" id="ARBA00004141"/>
    </source>
</evidence>
<dbReference type="Gene3D" id="1.20.120.350">
    <property type="entry name" value="Voltage-gated potassium channels. Chain C"/>
    <property type="match status" value="1"/>
</dbReference>
<evidence type="ECO:0000313" key="8">
    <source>
        <dbReference type="Proteomes" id="UP001249851"/>
    </source>
</evidence>
<reference evidence="7" key="2">
    <citation type="journal article" date="2023" name="Science">
        <title>Genomic signatures of disease resistance in endangered staghorn corals.</title>
        <authorList>
            <person name="Vollmer S.V."/>
            <person name="Selwyn J.D."/>
            <person name="Despard B.A."/>
            <person name="Roesel C.L."/>
        </authorList>
    </citation>
    <scope>NUCLEOTIDE SEQUENCE</scope>
    <source>
        <strain evidence="7">K2</strain>
    </source>
</reference>
<feature type="transmembrane region" description="Helical" evidence="6">
    <location>
        <begin position="89"/>
        <end position="106"/>
    </location>
</feature>
<feature type="region of interest" description="Disordered" evidence="5">
    <location>
        <begin position="121"/>
        <end position="140"/>
    </location>
</feature>
<evidence type="ECO:0000256" key="5">
    <source>
        <dbReference type="SAM" id="MobiDB-lite"/>
    </source>
</evidence>
<evidence type="ECO:0000256" key="4">
    <source>
        <dbReference type="ARBA" id="ARBA00023136"/>
    </source>
</evidence>
<keyword evidence="4 6" id="KW-0472">Membrane</keyword>